<feature type="transmembrane region" description="Helical" evidence="1">
    <location>
        <begin position="68"/>
        <end position="92"/>
    </location>
</feature>
<gene>
    <name evidence="2" type="ORF">SAMN04487968_102272</name>
</gene>
<evidence type="ECO:0000313" key="3">
    <source>
        <dbReference type="Proteomes" id="UP000198832"/>
    </source>
</evidence>
<dbReference type="InterPro" id="IPR007165">
    <property type="entry name" value="Phage_holin_4_2"/>
</dbReference>
<reference evidence="2 3" key="1">
    <citation type="submission" date="2016-10" db="EMBL/GenBank/DDBJ databases">
        <authorList>
            <person name="de Groot N.N."/>
        </authorList>
    </citation>
    <scope>NUCLEOTIDE SEQUENCE [LARGE SCALE GENOMIC DNA]</scope>
    <source>
        <strain evidence="2 3">CGMCC 1.7056</strain>
    </source>
</reference>
<dbReference type="AlphaFoldDB" id="A0A1I1EWA7"/>
<dbReference type="Pfam" id="PF04020">
    <property type="entry name" value="Phage_holin_4_2"/>
    <property type="match status" value="1"/>
</dbReference>
<evidence type="ECO:0000256" key="1">
    <source>
        <dbReference type="SAM" id="Phobius"/>
    </source>
</evidence>
<proteinExistence type="predicted"/>
<dbReference type="OrthoDB" id="9810847at2"/>
<feature type="transmembrane region" description="Helical" evidence="1">
    <location>
        <begin position="41"/>
        <end position="61"/>
    </location>
</feature>
<dbReference type="EMBL" id="FOLB01000002">
    <property type="protein sequence ID" value="SFB91394.1"/>
    <property type="molecule type" value="Genomic_DNA"/>
</dbReference>
<feature type="transmembrane region" description="Helical" evidence="1">
    <location>
        <begin position="104"/>
        <end position="122"/>
    </location>
</feature>
<organism evidence="2 3">
    <name type="scientific">Nocardioides terrae</name>
    <dbReference type="NCBI Taxonomy" id="574651"/>
    <lineage>
        <taxon>Bacteria</taxon>
        <taxon>Bacillati</taxon>
        <taxon>Actinomycetota</taxon>
        <taxon>Actinomycetes</taxon>
        <taxon>Propionibacteriales</taxon>
        <taxon>Nocardioidaceae</taxon>
        <taxon>Nocardioides</taxon>
    </lineage>
</organism>
<keyword evidence="1" id="KW-0472">Membrane</keyword>
<keyword evidence="1" id="KW-1133">Transmembrane helix</keyword>
<dbReference type="PANTHER" id="PTHR37309:SF1">
    <property type="entry name" value="SLR0284 PROTEIN"/>
    <property type="match status" value="1"/>
</dbReference>
<dbReference type="PANTHER" id="PTHR37309">
    <property type="entry name" value="SLR0284 PROTEIN"/>
    <property type="match status" value="1"/>
</dbReference>
<sequence>MKLLGWLVSNAAALAVAAWLIDGIRFTGPTSGGDEIRHKLLPLIGVALILGVVSALVKPVLTVLSLPLVILTLGLFLLVINAVMLLITDWLADQLGIGFDVTGFWPAVGGAIVITIVTWFVGRALDGAHDR</sequence>
<protein>
    <submittedName>
        <fullName evidence="2">Putative membrane protein</fullName>
    </submittedName>
</protein>
<evidence type="ECO:0000313" key="2">
    <source>
        <dbReference type="EMBL" id="SFB91394.1"/>
    </source>
</evidence>
<accession>A0A1I1EWA7</accession>
<dbReference type="Proteomes" id="UP000198832">
    <property type="component" value="Unassembled WGS sequence"/>
</dbReference>
<name>A0A1I1EWA7_9ACTN</name>
<dbReference type="STRING" id="574651.SAMN04487968_102272"/>
<keyword evidence="3" id="KW-1185">Reference proteome</keyword>
<dbReference type="RefSeq" id="WP_091120552.1">
    <property type="nucleotide sequence ID" value="NZ_FOLB01000002.1"/>
</dbReference>
<keyword evidence="1" id="KW-0812">Transmembrane</keyword>